<dbReference type="InterPro" id="IPR022771">
    <property type="entry name" value="WAPL_C"/>
</dbReference>
<evidence type="ECO:0000256" key="1">
    <source>
        <dbReference type="ARBA" id="ARBA00006854"/>
    </source>
</evidence>
<dbReference type="PANTHER" id="PTHR22100:SF13">
    <property type="entry name" value="WINGS APART-LIKE PROTEIN HOMOLOG"/>
    <property type="match status" value="1"/>
</dbReference>
<feature type="domain" description="WAPL" evidence="2">
    <location>
        <begin position="1"/>
        <end position="365"/>
    </location>
</feature>
<dbReference type="InterPro" id="IPR039874">
    <property type="entry name" value="WAPL"/>
</dbReference>
<dbReference type="GeneTree" id="ENSGT00390000015768"/>
<sequence length="386" mass="43380">MDLDRACLELMIKLLELDQDYSGHQDQLTAKEMAKVKEKIRKLCETVHNKHLDLENITTGHLAMETLLSLTSKRAGDWFKEELRLLGGLDHIVDKVKECVDNLSQEDDKENLVASLWGAERCLRVLESVSTVLSSWILSSLRYCEDMIQRYSRALNNTSLSSSGAALPHCSFTNVGKAVEDCMRAVIGVLLNLTHDNEWGSTKTGEQDQLIVTALNCVLLVPRYIPQEQRFDVRVLLFLERERAAILAEAKTDDLISEAPKPALDQSGEWQETSGEIQWVASETNDSQPEKKEEEDEELDLNKALQHAGKHMEDSIVASYTALLLGCLCQGSQINVTTVRENLPKGDFSIMTEMLKKFLSFMNLTCAMGTTGQKSISRVIDYLEHC</sequence>
<name>A0A3Q4HEP3_NEOBR</name>
<organism evidence="3 4">
    <name type="scientific">Neolamprologus brichardi</name>
    <name type="common">Fairy cichlid</name>
    <name type="synonym">Lamprologus brichardi</name>
    <dbReference type="NCBI Taxonomy" id="32507"/>
    <lineage>
        <taxon>Eukaryota</taxon>
        <taxon>Metazoa</taxon>
        <taxon>Chordata</taxon>
        <taxon>Craniata</taxon>
        <taxon>Vertebrata</taxon>
        <taxon>Euteleostomi</taxon>
        <taxon>Actinopterygii</taxon>
        <taxon>Neopterygii</taxon>
        <taxon>Teleostei</taxon>
        <taxon>Neoteleostei</taxon>
        <taxon>Acanthomorphata</taxon>
        <taxon>Ovalentaria</taxon>
        <taxon>Cichlomorphae</taxon>
        <taxon>Cichliformes</taxon>
        <taxon>Cichlidae</taxon>
        <taxon>African cichlids</taxon>
        <taxon>Pseudocrenilabrinae</taxon>
        <taxon>Lamprologini</taxon>
        <taxon>Neolamprologus</taxon>
    </lineage>
</organism>
<accession>A0A3Q4HEP3</accession>
<reference evidence="3" key="1">
    <citation type="submission" date="2025-08" db="UniProtKB">
        <authorList>
            <consortium name="Ensembl"/>
        </authorList>
    </citation>
    <scope>IDENTIFICATION</scope>
</reference>
<dbReference type="Bgee" id="ENSNBRG00000014473">
    <property type="expression patterns" value="Expressed in testis and 8 other cell types or tissues"/>
</dbReference>
<dbReference type="FunFam" id="1.25.10.10:FF:001054">
    <property type="entry name" value="WAPL cohesin release factor a"/>
    <property type="match status" value="1"/>
</dbReference>
<dbReference type="InterPro" id="IPR012502">
    <property type="entry name" value="WAPL_dom"/>
</dbReference>
<dbReference type="STRING" id="32507.ENSNBRP00000018793"/>
<comment type="similarity">
    <text evidence="1">Belongs to the WAPL family.</text>
</comment>
<dbReference type="Gene3D" id="1.25.10.10">
    <property type="entry name" value="Leucine-rich Repeat Variant"/>
    <property type="match status" value="1"/>
</dbReference>
<dbReference type="InterPro" id="IPR011989">
    <property type="entry name" value="ARM-like"/>
</dbReference>
<evidence type="ECO:0000313" key="4">
    <source>
        <dbReference type="Proteomes" id="UP000261580"/>
    </source>
</evidence>
<evidence type="ECO:0000313" key="3">
    <source>
        <dbReference type="Ensembl" id="ENSNBRP00000018793.1"/>
    </source>
</evidence>
<dbReference type="Ensembl" id="ENSNBRT00000019292.1">
    <property type="protein sequence ID" value="ENSNBRP00000018793.1"/>
    <property type="gene ID" value="ENSNBRG00000014473.1"/>
</dbReference>
<dbReference type="PANTHER" id="PTHR22100">
    <property type="entry name" value="WINGS APART-LIKE PROTEIN HOMOLOG"/>
    <property type="match status" value="1"/>
</dbReference>
<dbReference type="OMA" id="SANQMCE"/>
<protein>
    <submittedName>
        <fullName evidence="3">WAPL cohesin release factor a</fullName>
    </submittedName>
</protein>
<dbReference type="AlphaFoldDB" id="A0A3Q4HEP3"/>
<dbReference type="Pfam" id="PF07814">
    <property type="entry name" value="WAPL"/>
    <property type="match status" value="1"/>
</dbReference>
<proteinExistence type="inferred from homology"/>
<keyword evidence="4" id="KW-1185">Reference proteome</keyword>
<dbReference type="PROSITE" id="PS51271">
    <property type="entry name" value="WAPL"/>
    <property type="match status" value="1"/>
</dbReference>
<evidence type="ECO:0000259" key="2">
    <source>
        <dbReference type="PROSITE" id="PS51271"/>
    </source>
</evidence>
<reference evidence="3" key="2">
    <citation type="submission" date="2025-09" db="UniProtKB">
        <authorList>
            <consortium name="Ensembl"/>
        </authorList>
    </citation>
    <scope>IDENTIFICATION</scope>
</reference>
<dbReference type="Proteomes" id="UP000261580">
    <property type="component" value="Unassembled WGS sequence"/>
</dbReference>